<comment type="caution">
    <text evidence="1">The sequence shown here is derived from an EMBL/GenBank/DDBJ whole genome shotgun (WGS) entry which is preliminary data.</text>
</comment>
<keyword evidence="2" id="KW-1185">Reference proteome</keyword>
<protein>
    <submittedName>
        <fullName evidence="1">Uncharacterized protein</fullName>
    </submittedName>
</protein>
<proteinExistence type="predicted"/>
<name>A0A9P4VUG0_9PEZI</name>
<accession>A0A9P4VUG0</accession>
<dbReference type="Proteomes" id="UP000799429">
    <property type="component" value="Unassembled WGS sequence"/>
</dbReference>
<gene>
    <name evidence="1" type="ORF">M501DRAFT_369171</name>
</gene>
<dbReference type="AlphaFoldDB" id="A0A9P4VUG0"/>
<sequence>MSLVLLSVCFHFDNHLNLSDFLSLWVLLLSQHGSVGDFQTLGPRLDPTAPVCRLFRPLNVTGTVTRNGNGHGTRGFVNCVADRTSLDCSTGVGTAYTKIQETRMHPWLDMATWRS</sequence>
<evidence type="ECO:0000313" key="1">
    <source>
        <dbReference type="EMBL" id="KAF2841932.1"/>
    </source>
</evidence>
<evidence type="ECO:0000313" key="2">
    <source>
        <dbReference type="Proteomes" id="UP000799429"/>
    </source>
</evidence>
<dbReference type="EMBL" id="MU006090">
    <property type="protein sequence ID" value="KAF2841932.1"/>
    <property type="molecule type" value="Genomic_DNA"/>
</dbReference>
<organism evidence="1 2">
    <name type="scientific">Patellaria atrata CBS 101060</name>
    <dbReference type="NCBI Taxonomy" id="1346257"/>
    <lineage>
        <taxon>Eukaryota</taxon>
        <taxon>Fungi</taxon>
        <taxon>Dikarya</taxon>
        <taxon>Ascomycota</taxon>
        <taxon>Pezizomycotina</taxon>
        <taxon>Dothideomycetes</taxon>
        <taxon>Dothideomycetes incertae sedis</taxon>
        <taxon>Patellariales</taxon>
        <taxon>Patellariaceae</taxon>
        <taxon>Patellaria</taxon>
    </lineage>
</organism>
<reference evidence="1" key="1">
    <citation type="journal article" date="2020" name="Stud. Mycol.">
        <title>101 Dothideomycetes genomes: a test case for predicting lifestyles and emergence of pathogens.</title>
        <authorList>
            <person name="Haridas S."/>
            <person name="Albert R."/>
            <person name="Binder M."/>
            <person name="Bloem J."/>
            <person name="Labutti K."/>
            <person name="Salamov A."/>
            <person name="Andreopoulos B."/>
            <person name="Baker S."/>
            <person name="Barry K."/>
            <person name="Bills G."/>
            <person name="Bluhm B."/>
            <person name="Cannon C."/>
            <person name="Castanera R."/>
            <person name="Culley D."/>
            <person name="Daum C."/>
            <person name="Ezra D."/>
            <person name="Gonzalez J."/>
            <person name="Henrissat B."/>
            <person name="Kuo A."/>
            <person name="Liang C."/>
            <person name="Lipzen A."/>
            <person name="Lutzoni F."/>
            <person name="Magnuson J."/>
            <person name="Mondo S."/>
            <person name="Nolan M."/>
            <person name="Ohm R."/>
            <person name="Pangilinan J."/>
            <person name="Park H.-J."/>
            <person name="Ramirez L."/>
            <person name="Alfaro M."/>
            <person name="Sun H."/>
            <person name="Tritt A."/>
            <person name="Yoshinaga Y."/>
            <person name="Zwiers L.-H."/>
            <person name="Turgeon B."/>
            <person name="Goodwin S."/>
            <person name="Spatafora J."/>
            <person name="Crous P."/>
            <person name="Grigoriev I."/>
        </authorList>
    </citation>
    <scope>NUCLEOTIDE SEQUENCE</scope>
    <source>
        <strain evidence="1">CBS 101060</strain>
    </source>
</reference>